<name>A0A8S1TXL8_9CILI</name>
<dbReference type="AlphaFoldDB" id="A0A8S1TXL8"/>
<dbReference type="InterPro" id="IPR002895">
    <property type="entry name" value="Paramecium_SA"/>
</dbReference>
<dbReference type="EMBL" id="CAJJDO010000027">
    <property type="protein sequence ID" value="CAD8155486.1"/>
    <property type="molecule type" value="Genomic_DNA"/>
</dbReference>
<sequence>MKQILIITNLIIIYCQQIKIGEKCQCAQLLIQNDCQKIPQCYWDNQLLQCKTSIDVYSQKYLLENINEIKENKAFSFFCNQMTQEQCRKETSCIFFKEQCSHFTGCTAYLRETHEDCQRLSSLCISDSEMCVNIDNCTTYKNSYSCYFDKQGKFCNWNKEKRLCENVQQCDQLPLKLKSHQECQNQLDKCTTKKGGGCIELTYQCNDLKEEESCYINSGKNKDCFWNDNQCLERTCDNASITLRSDEECKQFLQECTTKKGGGCVQRSNCQDAQVQEACVVNQYGEGCFWDGVKCMNILCENAPSSYTTYEQCQSIHKICITNGNGCISNYGCEFATTEQYCYKDGEDNECIWRNNHCTRKQCQHAGDNYFGYEQCQQFMFQCTGNNDKSGCVEKSCQNAPIQFSTNQECESYLPNNQCITKKGGGCRKNVICVYIDTEEACKIDTLGSTCFWNYQENKCQKITTCSSILNQKDCIKDNNNQLCDWIQSNKCVQKTCDTAPLQLLTEKQCQEYFNDVNGTICTSKLNGGCKMKSSCQNQQTQESCNMDIKGNQCFWNDTLKQCKLKECNDIHSNSFQECYSFNNNCTIGLNGYCVQLRMCNQINSKYECIFGQDGPCLWIDNYTSNGGKCFQYNSCQSMKWKTDRECKLISNYCTTNGYECVPITRCQETNINGGCVTGIEGMCIQSVTALGILEQPKCQIFLHCSQAFYLTHLECQKANPQCTTNGITGCRSLTSCDYYIEEACHFNNVGIERNERNQVISTGNCVWDGQYNICRNEDCKDMKFNTKDECQNALQSCTSDGQKCISKMMCADYHNKDLCNYALGMEGSCIWKQQHCQQKTCSDIISQCEEVDNCISDGIKCIPKRNCSEYKNQVSCNSIGLDGLCYWDSTINQCHLMNGCSSANYDQIACQQANDRCYWQPQNQNQPSQCKEHTCSSYENQSGECSHYLTWDWQSYNICRFVSFQCMNFDVKSLTEHTCLLYSLELYKWNPISSACTECDTGETNQDANRSPIPQGQGIAEILISKILSAIVIIIQMIV</sequence>
<proteinExistence type="predicted"/>
<organism evidence="1 2">
    <name type="scientific">Paramecium pentaurelia</name>
    <dbReference type="NCBI Taxonomy" id="43138"/>
    <lineage>
        <taxon>Eukaryota</taxon>
        <taxon>Sar</taxon>
        <taxon>Alveolata</taxon>
        <taxon>Ciliophora</taxon>
        <taxon>Intramacronucleata</taxon>
        <taxon>Oligohymenophorea</taxon>
        <taxon>Peniculida</taxon>
        <taxon>Parameciidae</taxon>
        <taxon>Paramecium</taxon>
    </lineage>
</organism>
<evidence type="ECO:0000313" key="2">
    <source>
        <dbReference type="Proteomes" id="UP000689195"/>
    </source>
</evidence>
<evidence type="ECO:0000313" key="1">
    <source>
        <dbReference type="EMBL" id="CAD8155486.1"/>
    </source>
</evidence>
<dbReference type="OrthoDB" id="287455at2759"/>
<keyword evidence="2" id="KW-1185">Reference proteome</keyword>
<reference evidence="1" key="1">
    <citation type="submission" date="2021-01" db="EMBL/GenBank/DDBJ databases">
        <authorList>
            <consortium name="Genoscope - CEA"/>
            <person name="William W."/>
        </authorList>
    </citation>
    <scope>NUCLEOTIDE SEQUENCE</scope>
</reference>
<protein>
    <submittedName>
        <fullName evidence="1">Uncharacterized protein</fullName>
    </submittedName>
</protein>
<dbReference type="SMART" id="SM00639">
    <property type="entry name" value="PSA"/>
    <property type="match status" value="11"/>
</dbReference>
<dbReference type="Proteomes" id="UP000689195">
    <property type="component" value="Unassembled WGS sequence"/>
</dbReference>
<gene>
    <name evidence="1" type="ORF">PPENT_87.1.T0270116</name>
</gene>
<dbReference type="Pfam" id="PF01508">
    <property type="entry name" value="Paramecium_SA"/>
    <property type="match status" value="10"/>
</dbReference>
<accession>A0A8S1TXL8</accession>
<comment type="caution">
    <text evidence="1">The sequence shown here is derived from an EMBL/GenBank/DDBJ whole genome shotgun (WGS) entry which is preliminary data.</text>
</comment>